<gene>
    <name evidence="13" type="ORF">BDE18_2152</name>
    <name evidence="11" type="ORF">ESD82_11300</name>
    <name evidence="12" type="ORF">HYQ43_08435</name>
</gene>
<dbReference type="EMBL" id="RBLI01000001">
    <property type="protein sequence ID" value="RKS52812.1"/>
    <property type="molecule type" value="Genomic_DNA"/>
</dbReference>
<sequence>MTRLTAPFLDDPALEQVLAALSAGGAQALIVGGAVRNALLGEPVADVDISTSARPEETVQLAEAAGLRSVPTGIEHGTVTVIADGRGFEVTSFRRDVETDGRRAVVAYSDRIEDDARRRDFTMNALYATASGEVLDPVGGLPDLAARRLRFVGDPRARIAEDYLRILRFFRLLAWYGREADLHALAACRELRQGLAGISKERIGHEMRKLLDAPDPSHAVALMAEAGVLPLVLPGADASDLPELVEIEREYGTGALPCWPRRLALLGAPNPAEALRLSRDEARTQDRIAQALTMPAPAAAYRLGRASAAQAVLIRAARGDRPAFGWCHELARGAGAKFPLTARDLMPDLSGPALGEALRRAEDAFVESDFTLPREALLRIALQQEARA</sequence>
<dbReference type="InterPro" id="IPR032828">
    <property type="entry name" value="PolyA_RNA-bd"/>
</dbReference>
<evidence type="ECO:0000256" key="1">
    <source>
        <dbReference type="ARBA" id="ARBA00001946"/>
    </source>
</evidence>
<protein>
    <submittedName>
        <fullName evidence="12">CCA tRNA nucleotidyltransferase</fullName>
    </submittedName>
    <submittedName>
        <fullName evidence="13">Poly(A) polymerase</fullName>
    </submittedName>
</protein>
<evidence type="ECO:0000256" key="5">
    <source>
        <dbReference type="ARBA" id="ARBA00022723"/>
    </source>
</evidence>
<dbReference type="SUPFAM" id="SSF81301">
    <property type="entry name" value="Nucleotidyltransferase"/>
    <property type="match status" value="1"/>
</dbReference>
<dbReference type="GO" id="GO:0008033">
    <property type="term" value="P:tRNA processing"/>
    <property type="evidence" value="ECO:0007669"/>
    <property type="project" value="UniProtKB-KW"/>
</dbReference>
<keyword evidence="8" id="KW-0694">RNA-binding</keyword>
<evidence type="ECO:0000313" key="15">
    <source>
        <dbReference type="Proteomes" id="UP000326453"/>
    </source>
</evidence>
<reference evidence="12 16" key="3">
    <citation type="submission" date="2020-07" db="EMBL/GenBank/DDBJ databases">
        <title>The complete genome of Paracoccus pantotrophus ACCC 10489.</title>
        <authorList>
            <person name="Si Y."/>
        </authorList>
    </citation>
    <scope>NUCLEOTIDE SEQUENCE [LARGE SCALE GENOMIC DNA]</scope>
    <source>
        <strain evidence="12 16">ACCC10489</strain>
    </source>
</reference>
<keyword evidence="2 8" id="KW-0808">Transferase</keyword>
<evidence type="ECO:0000256" key="3">
    <source>
        <dbReference type="ARBA" id="ARBA00022694"/>
    </source>
</evidence>
<dbReference type="Proteomes" id="UP000326453">
    <property type="component" value="Chromosome 1"/>
</dbReference>
<feature type="domain" description="Poly A polymerase head" evidence="9">
    <location>
        <begin position="29"/>
        <end position="150"/>
    </location>
</feature>
<organism evidence="12 16">
    <name type="scientific">Paracoccus pantotrophus</name>
    <name type="common">Thiosphaera pantotropha</name>
    <dbReference type="NCBI Taxonomy" id="82367"/>
    <lineage>
        <taxon>Bacteria</taxon>
        <taxon>Pseudomonadati</taxon>
        <taxon>Pseudomonadota</taxon>
        <taxon>Alphaproteobacteria</taxon>
        <taxon>Rhodobacterales</taxon>
        <taxon>Paracoccaceae</taxon>
        <taxon>Paracoccus</taxon>
    </lineage>
</organism>
<evidence type="ECO:0000256" key="2">
    <source>
        <dbReference type="ARBA" id="ARBA00022679"/>
    </source>
</evidence>
<dbReference type="GO" id="GO:0000166">
    <property type="term" value="F:nucleotide binding"/>
    <property type="evidence" value="ECO:0007669"/>
    <property type="project" value="UniProtKB-KW"/>
</dbReference>
<comment type="similarity">
    <text evidence="8">Belongs to the tRNA nucleotidyltransferase/poly(A) polymerase family.</text>
</comment>
<evidence type="ECO:0000313" key="11">
    <source>
        <dbReference type="EMBL" id="QFG36784.1"/>
    </source>
</evidence>
<keyword evidence="5" id="KW-0479">Metal-binding</keyword>
<evidence type="ECO:0000256" key="7">
    <source>
        <dbReference type="ARBA" id="ARBA00022842"/>
    </source>
</evidence>
<evidence type="ECO:0000259" key="10">
    <source>
        <dbReference type="Pfam" id="PF12627"/>
    </source>
</evidence>
<evidence type="ECO:0000259" key="9">
    <source>
        <dbReference type="Pfam" id="PF01743"/>
    </source>
</evidence>
<dbReference type="PANTHER" id="PTHR46173">
    <property type="entry name" value="CCA TRNA NUCLEOTIDYLTRANSFERASE 1, MITOCHONDRIAL"/>
    <property type="match status" value="1"/>
</dbReference>
<dbReference type="RefSeq" id="WP_024843980.1">
    <property type="nucleotide sequence ID" value="NZ_CP044426.1"/>
</dbReference>
<comment type="cofactor">
    <cofactor evidence="1">
        <name>Mg(2+)</name>
        <dbReference type="ChEBI" id="CHEBI:18420"/>
    </cofactor>
</comment>
<evidence type="ECO:0000313" key="16">
    <source>
        <dbReference type="Proteomes" id="UP000509322"/>
    </source>
</evidence>
<keyword evidence="3" id="KW-0819">tRNA processing</keyword>
<dbReference type="OrthoDB" id="9805698at2"/>
<dbReference type="InterPro" id="IPR050264">
    <property type="entry name" value="Bact_CCA-adding_enz_type3_sf"/>
</dbReference>
<proteinExistence type="inferred from homology"/>
<dbReference type="InterPro" id="IPR043519">
    <property type="entry name" value="NT_sf"/>
</dbReference>
<evidence type="ECO:0000313" key="12">
    <source>
        <dbReference type="EMBL" id="QLH14348.1"/>
    </source>
</evidence>
<evidence type="ECO:0000256" key="4">
    <source>
        <dbReference type="ARBA" id="ARBA00022695"/>
    </source>
</evidence>
<dbReference type="Proteomes" id="UP000273626">
    <property type="component" value="Unassembled WGS sequence"/>
</dbReference>
<reference evidence="13 14" key="1">
    <citation type="submission" date="2018-10" db="EMBL/GenBank/DDBJ databases">
        <title>Genomic Encyclopedia of Archaeal and Bacterial Type Strains, Phase II (KMG-II): from individual species to whole genera.</title>
        <authorList>
            <person name="Goeker M."/>
        </authorList>
    </citation>
    <scope>NUCLEOTIDE SEQUENCE [LARGE SCALE GENOMIC DNA]</scope>
    <source>
        <strain evidence="14">ATCC 35512 / DSM 2944 / CIP 106514 / LMD 82.5 / NBRC 102493 / NCCB 82005 / GB17</strain>
        <strain evidence="13">DSM 2944</strain>
    </source>
</reference>
<dbReference type="SUPFAM" id="SSF81891">
    <property type="entry name" value="Poly A polymerase C-terminal region-like"/>
    <property type="match status" value="1"/>
</dbReference>
<dbReference type="Gene3D" id="3.30.460.10">
    <property type="entry name" value="Beta Polymerase, domain 2"/>
    <property type="match status" value="1"/>
</dbReference>
<dbReference type="EMBL" id="CP044426">
    <property type="protein sequence ID" value="QFG36784.1"/>
    <property type="molecule type" value="Genomic_DNA"/>
</dbReference>
<reference evidence="11 15" key="2">
    <citation type="submission" date="2019-01" db="EMBL/GenBank/DDBJ databases">
        <title>Complete Genome Sequence and Annotation of the Paracoccus pantotrophus type strain DSM 2944.</title>
        <authorList>
            <person name="Bockwoldt J.A."/>
            <person name="Zimmermann M."/>
            <person name="Tiso T."/>
            <person name="Blank L.M."/>
        </authorList>
    </citation>
    <scope>NUCLEOTIDE SEQUENCE [LARGE SCALE GENOMIC DNA]</scope>
    <source>
        <strain evidence="11 15">DSM 2944</strain>
    </source>
</reference>
<dbReference type="AlphaFoldDB" id="A0A1I5B7H5"/>
<keyword evidence="14" id="KW-1185">Reference proteome</keyword>
<evidence type="ECO:0000256" key="6">
    <source>
        <dbReference type="ARBA" id="ARBA00022741"/>
    </source>
</evidence>
<dbReference type="PANTHER" id="PTHR46173:SF1">
    <property type="entry name" value="CCA TRNA NUCLEOTIDYLTRANSFERASE 1, MITOCHONDRIAL"/>
    <property type="match status" value="1"/>
</dbReference>
<dbReference type="Pfam" id="PF01743">
    <property type="entry name" value="PolyA_pol"/>
    <property type="match status" value="1"/>
</dbReference>
<keyword evidence="7" id="KW-0460">Magnesium</keyword>
<evidence type="ECO:0000313" key="14">
    <source>
        <dbReference type="Proteomes" id="UP000273626"/>
    </source>
</evidence>
<dbReference type="GO" id="GO:0046872">
    <property type="term" value="F:metal ion binding"/>
    <property type="evidence" value="ECO:0007669"/>
    <property type="project" value="UniProtKB-KW"/>
</dbReference>
<dbReference type="GO" id="GO:0016779">
    <property type="term" value="F:nucleotidyltransferase activity"/>
    <property type="evidence" value="ECO:0007669"/>
    <property type="project" value="UniProtKB-KW"/>
</dbReference>
<dbReference type="GO" id="GO:0000049">
    <property type="term" value="F:tRNA binding"/>
    <property type="evidence" value="ECO:0007669"/>
    <property type="project" value="TreeGrafter"/>
</dbReference>
<dbReference type="KEGG" id="ppan:ESD82_11300"/>
<dbReference type="Gene3D" id="1.10.3090.10">
    <property type="entry name" value="cca-adding enzyme, domain 2"/>
    <property type="match status" value="1"/>
</dbReference>
<keyword evidence="6" id="KW-0547">Nucleotide-binding</keyword>
<accession>A0A1I5B7H5</accession>
<feature type="domain" description="tRNA nucleotidyltransferase/poly(A) polymerase RNA and SrmB- binding" evidence="10">
    <location>
        <begin position="185"/>
        <end position="237"/>
    </location>
</feature>
<dbReference type="GeneID" id="51371157"/>
<dbReference type="InterPro" id="IPR002646">
    <property type="entry name" value="PolA_pol_head_dom"/>
</dbReference>
<dbReference type="Pfam" id="PF12627">
    <property type="entry name" value="PolyA_pol_RNAbd"/>
    <property type="match status" value="1"/>
</dbReference>
<evidence type="ECO:0000313" key="13">
    <source>
        <dbReference type="EMBL" id="RKS52812.1"/>
    </source>
</evidence>
<name>A0A1I5B7H5_PARPN</name>
<keyword evidence="4" id="KW-0548">Nucleotidyltransferase</keyword>
<dbReference type="EMBL" id="CP058690">
    <property type="protein sequence ID" value="QLH14348.1"/>
    <property type="molecule type" value="Genomic_DNA"/>
</dbReference>
<evidence type="ECO:0000256" key="8">
    <source>
        <dbReference type="RuleBase" id="RU003953"/>
    </source>
</evidence>
<dbReference type="CDD" id="cd05398">
    <property type="entry name" value="NT_ClassII-CCAase"/>
    <property type="match status" value="1"/>
</dbReference>
<dbReference type="Proteomes" id="UP000509322">
    <property type="component" value="Chromosome 2"/>
</dbReference>